<dbReference type="Gene3D" id="1.50.10.100">
    <property type="entry name" value="Chondroitin AC/alginate lyase"/>
    <property type="match status" value="1"/>
</dbReference>
<dbReference type="SUPFAM" id="SSF48230">
    <property type="entry name" value="Chondroitin AC/alginate lyase"/>
    <property type="match status" value="1"/>
</dbReference>
<evidence type="ECO:0000256" key="1">
    <source>
        <dbReference type="ARBA" id="ARBA00004196"/>
    </source>
</evidence>
<dbReference type="GO" id="GO:0030313">
    <property type="term" value="C:cell envelope"/>
    <property type="evidence" value="ECO:0007669"/>
    <property type="project" value="UniProtKB-SubCell"/>
</dbReference>
<feature type="domain" description="Heparinase II/III-like C-terminal" evidence="3">
    <location>
        <begin position="431"/>
        <end position="553"/>
    </location>
</feature>
<dbReference type="EMBL" id="FOZZ01000003">
    <property type="protein sequence ID" value="SFS59673.1"/>
    <property type="molecule type" value="Genomic_DNA"/>
</dbReference>
<dbReference type="RefSeq" id="WP_093364204.1">
    <property type="nucleotide sequence ID" value="NZ_FOZZ01000003.1"/>
</dbReference>
<dbReference type="STRING" id="683125.SAMN05660206_10390"/>
<organism evidence="4 5">
    <name type="scientific">Sphingobacterium wenxiniae</name>
    <dbReference type="NCBI Taxonomy" id="683125"/>
    <lineage>
        <taxon>Bacteria</taxon>
        <taxon>Pseudomonadati</taxon>
        <taxon>Bacteroidota</taxon>
        <taxon>Sphingobacteriia</taxon>
        <taxon>Sphingobacteriales</taxon>
        <taxon>Sphingobacteriaceae</taxon>
        <taxon>Sphingobacterium</taxon>
    </lineage>
</organism>
<evidence type="ECO:0000313" key="5">
    <source>
        <dbReference type="Proteomes" id="UP000198785"/>
    </source>
</evidence>
<dbReference type="GO" id="GO:0016829">
    <property type="term" value="F:lyase activity"/>
    <property type="evidence" value="ECO:0007669"/>
    <property type="project" value="InterPro"/>
</dbReference>
<proteinExistence type="predicted"/>
<keyword evidence="5" id="KW-1185">Reference proteome</keyword>
<dbReference type="OrthoDB" id="9793856at2"/>
<keyword evidence="2" id="KW-0732">Signal</keyword>
<comment type="subcellular location">
    <subcellularLocation>
        <location evidence="1">Cell envelope</location>
    </subcellularLocation>
</comment>
<feature type="signal peptide" evidence="2">
    <location>
        <begin position="1"/>
        <end position="24"/>
    </location>
</feature>
<name>A0A1I6R4P7_9SPHI</name>
<dbReference type="Proteomes" id="UP000198785">
    <property type="component" value="Unassembled WGS sequence"/>
</dbReference>
<reference evidence="4 5" key="1">
    <citation type="submission" date="2016-10" db="EMBL/GenBank/DDBJ databases">
        <authorList>
            <person name="de Groot N.N."/>
        </authorList>
    </citation>
    <scope>NUCLEOTIDE SEQUENCE [LARGE SCALE GENOMIC DNA]</scope>
    <source>
        <strain evidence="4 5">DSM 22789</strain>
    </source>
</reference>
<dbReference type="Pfam" id="PF07940">
    <property type="entry name" value="Hepar_II_III_C"/>
    <property type="match status" value="1"/>
</dbReference>
<accession>A0A1I6R4P7</accession>
<dbReference type="InterPro" id="IPR012480">
    <property type="entry name" value="Hepar_II_III_C"/>
</dbReference>
<protein>
    <submittedName>
        <fullName evidence="4">Heparinase II/III-like protein</fullName>
    </submittedName>
</protein>
<sequence length="647" mass="73403">MRGFQLYIAFLLLVLGSGQSQLSAQQMLQDKINIEQINGIVESLPSWRMQKLHEWRGYVDRLPSAEKQKVIVSAERVQDFDWPSLFATQYMEYKFNGNRTNYEQTVNKRRDVLSRLVLGELVENKGRFIPQIVNGLWLTLEESTWVSPAHIVVQKSGAGLADPLDSYIDLGAGRTAADLSAIYLLLKDELDEYSPQVSKKIVKELADKILTPYAERDDFWWMNLREGTLVNNWNIWVNTNVLKTALLVDTDDVRLRKVLQKLMVSADKFIDFYPEDGACEEGPSYWGHAAGELGQMIQWLEDASGQRVSFKENNKIHQMGNYILHAHITGNRFLNFADAEAIQVPYPAKIWTYGTLYDDASLKAFAAYLDGIKGETLSLGSVQDFLMTAGVYHDLRKTDGTALRKNTAHYYESLQMATLRSNHAKGDLFFAAIGGTNGVSHNHNDVGSFMLYLDSLPVLIDVGVGTYTKETFGPNRYALWNMQSQWHNLPIINGIQQKDGKAFTAQDVKFEQKGNTYTYSIDISQAYPKEARVKQWNRELIFSPTVNRLLITEDYVLEEWIQPSEIMLMTPVKPIVEHSSISLTLANGKLVKIGFDSKVVEPSVEAKSIEDIRIAKIWGDQVFRIKLSVKGNKLKQSVPYTVEVVNQ</sequence>
<dbReference type="AlphaFoldDB" id="A0A1I6R4P7"/>
<evidence type="ECO:0000313" key="4">
    <source>
        <dbReference type="EMBL" id="SFS59673.1"/>
    </source>
</evidence>
<dbReference type="InterPro" id="IPR008929">
    <property type="entry name" value="Chondroitin_lyas"/>
</dbReference>
<gene>
    <name evidence="4" type="ORF">SAMN05660206_10390</name>
</gene>
<feature type="chain" id="PRO_5011728451" evidence="2">
    <location>
        <begin position="25"/>
        <end position="647"/>
    </location>
</feature>
<evidence type="ECO:0000259" key="3">
    <source>
        <dbReference type="Pfam" id="PF07940"/>
    </source>
</evidence>
<dbReference type="Gene3D" id="2.70.98.70">
    <property type="match status" value="1"/>
</dbReference>
<evidence type="ECO:0000256" key="2">
    <source>
        <dbReference type="SAM" id="SignalP"/>
    </source>
</evidence>